<organism evidence="2">
    <name type="scientific">Myoviridae sp. ctkmZ20</name>
    <dbReference type="NCBI Taxonomy" id="2825166"/>
    <lineage>
        <taxon>Viruses</taxon>
        <taxon>Duplodnaviria</taxon>
        <taxon>Heunggongvirae</taxon>
        <taxon>Uroviricota</taxon>
        <taxon>Caudoviricetes</taxon>
    </lineage>
</organism>
<dbReference type="EMBL" id="BK015248">
    <property type="protein sequence ID" value="DAD97779.1"/>
    <property type="molecule type" value="Genomic_DNA"/>
</dbReference>
<evidence type="ECO:0000313" key="2">
    <source>
        <dbReference type="EMBL" id="DAD97779.1"/>
    </source>
</evidence>
<keyword evidence="1" id="KW-0472">Membrane</keyword>
<name>A0A8S5NUK8_9CAUD</name>
<proteinExistence type="predicted"/>
<sequence>MAHQNGIHYAEIVIFEVVLFQDRKSLAWSHFYCTLVWFKVAADSAEECRFSGAVSTDDTINITMSELEVYILVKHSLSKLDCKILYCNHLNFISPLLSIIYKFLFSITCILLTPI</sequence>
<feature type="transmembrane region" description="Helical" evidence="1">
    <location>
        <begin position="92"/>
        <end position="113"/>
    </location>
</feature>
<reference evidence="2" key="1">
    <citation type="journal article" date="2021" name="Proc. Natl. Acad. Sci. U.S.A.">
        <title>A Catalog of Tens of Thousands of Viruses from Human Metagenomes Reveals Hidden Associations with Chronic Diseases.</title>
        <authorList>
            <person name="Tisza M.J."/>
            <person name="Buck C.B."/>
        </authorList>
    </citation>
    <scope>NUCLEOTIDE SEQUENCE</scope>
    <source>
        <strain evidence="2">CtkmZ20</strain>
    </source>
</reference>
<evidence type="ECO:0000256" key="1">
    <source>
        <dbReference type="SAM" id="Phobius"/>
    </source>
</evidence>
<protein>
    <submittedName>
        <fullName evidence="2">Uncharacterized protein</fullName>
    </submittedName>
</protein>
<accession>A0A8S5NUK8</accession>
<keyword evidence="1" id="KW-1133">Transmembrane helix</keyword>
<keyword evidence="1" id="KW-0812">Transmembrane</keyword>